<evidence type="ECO:0000313" key="3">
    <source>
        <dbReference type="EMBL" id="KND60292.1"/>
    </source>
</evidence>
<accession>A0A0L0MC57</accession>
<protein>
    <recommendedName>
        <fullName evidence="5">Lipoprotein</fullName>
    </recommendedName>
</protein>
<feature type="compositionally biased region" description="Low complexity" evidence="1">
    <location>
        <begin position="185"/>
        <end position="210"/>
    </location>
</feature>
<comment type="caution">
    <text evidence="3">The sequence shown here is derived from an EMBL/GenBank/DDBJ whole genome shotgun (WGS) entry which is preliminary data.</text>
</comment>
<keyword evidence="2" id="KW-0732">Signal</keyword>
<reference evidence="4" key="1">
    <citation type="submission" date="2015-06" db="EMBL/GenBank/DDBJ databases">
        <title>Comparative genomics of Burkholderia leaf nodule symbionts.</title>
        <authorList>
            <person name="Carlier A."/>
            <person name="Eberl L."/>
            <person name="Pinto-Carbo M."/>
        </authorList>
    </citation>
    <scope>NUCLEOTIDE SEQUENCE [LARGE SCALE GENOMIC DNA]</scope>
    <source>
        <strain evidence="4">UZHbot4</strain>
    </source>
</reference>
<dbReference type="EMBL" id="LFJJ01000071">
    <property type="protein sequence ID" value="KND60292.1"/>
    <property type="molecule type" value="Genomic_DNA"/>
</dbReference>
<organism evidence="3 4">
    <name type="scientific">Candidatus Burkholderia verschuerenii</name>
    <dbReference type="NCBI Taxonomy" id="242163"/>
    <lineage>
        <taxon>Bacteria</taxon>
        <taxon>Pseudomonadati</taxon>
        <taxon>Pseudomonadota</taxon>
        <taxon>Betaproteobacteria</taxon>
        <taxon>Burkholderiales</taxon>
        <taxon>Burkholderiaceae</taxon>
        <taxon>Burkholderia</taxon>
    </lineage>
</organism>
<evidence type="ECO:0000256" key="2">
    <source>
        <dbReference type="SAM" id="SignalP"/>
    </source>
</evidence>
<evidence type="ECO:0000256" key="1">
    <source>
        <dbReference type="SAM" id="MobiDB-lite"/>
    </source>
</evidence>
<keyword evidence="4" id="KW-1185">Reference proteome</keyword>
<feature type="signal peptide" evidence="2">
    <location>
        <begin position="1"/>
        <end position="27"/>
    </location>
</feature>
<feature type="region of interest" description="Disordered" evidence="1">
    <location>
        <begin position="155"/>
        <end position="223"/>
    </location>
</feature>
<dbReference type="PATRIC" id="fig|242163.4.peg.6359"/>
<sequence>MIRSKQASRACAALTLSVTVAALAALAGCNSPMPKASQGVIPANEREPAGADAHGAQEAIKELALPPKKPLTPNPDYARFPRYIGTLGDKQIEMKLGAKTGPDADPSGVHGEYQIAGSPSVILVAGDRDGDTLEVEESNDGTHITGNWIGKFAADGSVSGERMDPDDSNAQPFDLRPAVAGKTLPPVSQAKPKPAPAAPSLEPALPSAPKNAVGGTSNVIIGE</sequence>
<gene>
    <name evidence="3" type="ORF">BVER_04990c</name>
</gene>
<evidence type="ECO:0008006" key="5">
    <source>
        <dbReference type="Google" id="ProtNLM"/>
    </source>
</evidence>
<proteinExistence type="predicted"/>
<dbReference type="RefSeq" id="WP_050453855.1">
    <property type="nucleotide sequence ID" value="NZ_LFJJ01000071.1"/>
</dbReference>
<feature type="compositionally biased region" description="Polar residues" evidence="1">
    <location>
        <begin position="214"/>
        <end position="223"/>
    </location>
</feature>
<dbReference type="AlphaFoldDB" id="A0A0L0MC57"/>
<dbReference type="OrthoDB" id="9001603at2"/>
<dbReference type="Proteomes" id="UP000036959">
    <property type="component" value="Unassembled WGS sequence"/>
</dbReference>
<evidence type="ECO:0000313" key="4">
    <source>
        <dbReference type="Proteomes" id="UP000036959"/>
    </source>
</evidence>
<name>A0A0L0MC57_9BURK</name>
<feature type="chain" id="PRO_5005544263" description="Lipoprotein" evidence="2">
    <location>
        <begin position="28"/>
        <end position="223"/>
    </location>
</feature>
<dbReference type="PROSITE" id="PS51257">
    <property type="entry name" value="PROKAR_LIPOPROTEIN"/>
    <property type="match status" value="1"/>
</dbReference>